<gene>
    <name evidence="3" type="ordered locus">Bresu_1733</name>
</gene>
<dbReference type="InParanoid" id="D9QH78"/>
<proteinExistence type="predicted"/>
<keyword evidence="2" id="KW-0732">Signal</keyword>
<dbReference type="RefSeq" id="WP_013269146.1">
    <property type="nucleotide sequence ID" value="NC_014375.1"/>
</dbReference>
<keyword evidence="4" id="KW-1185">Reference proteome</keyword>
<evidence type="ECO:0008006" key="5">
    <source>
        <dbReference type="Google" id="ProtNLM"/>
    </source>
</evidence>
<evidence type="ECO:0000256" key="1">
    <source>
        <dbReference type="SAM" id="MobiDB-lite"/>
    </source>
</evidence>
<evidence type="ECO:0000313" key="3">
    <source>
        <dbReference type="EMBL" id="ADL01044.1"/>
    </source>
</evidence>
<accession>D9QH78</accession>
<evidence type="ECO:0000256" key="2">
    <source>
        <dbReference type="SAM" id="SignalP"/>
    </source>
</evidence>
<dbReference type="OrthoDB" id="9851010at2"/>
<reference evidence="4" key="1">
    <citation type="journal article" date="2011" name="J. Bacteriol.">
        <title>Genome sequences of eight morphologically diverse alphaproteobacteria.</title>
        <authorList>
            <consortium name="US DOE Joint Genome Institute"/>
            <person name="Brown P.J."/>
            <person name="Kysela D.T."/>
            <person name="Buechlein A."/>
            <person name="Hemmerich C."/>
            <person name="Brun Y.V."/>
        </authorList>
    </citation>
    <scope>NUCLEOTIDE SEQUENCE [LARGE SCALE GENOMIC DNA]</scope>
    <source>
        <strain evidence="4">ATCC 15264 / DSM 4735 / LMG 14903 / NBRC 16000 / CB 81</strain>
    </source>
</reference>
<dbReference type="Proteomes" id="UP000002696">
    <property type="component" value="Chromosome"/>
</dbReference>
<feature type="chain" id="PRO_5003126755" description="Lipoprotein" evidence="2">
    <location>
        <begin position="24"/>
        <end position="93"/>
    </location>
</feature>
<organism evidence="3 4">
    <name type="scientific">Brevundimonas subvibrioides (strain ATCC 15264 / DSM 4735 / LMG 14903 / NBRC 16000 / CB 81)</name>
    <name type="common">Caulobacter subvibrioides</name>
    <dbReference type="NCBI Taxonomy" id="633149"/>
    <lineage>
        <taxon>Bacteria</taxon>
        <taxon>Pseudomonadati</taxon>
        <taxon>Pseudomonadota</taxon>
        <taxon>Alphaproteobacteria</taxon>
        <taxon>Caulobacterales</taxon>
        <taxon>Caulobacteraceae</taxon>
        <taxon>Brevundimonas</taxon>
    </lineage>
</organism>
<dbReference type="HOGENOM" id="CLU_2394046_0_0_5"/>
<sequence length="93" mass="9207">MKPSSMLIVAGLAALSISACTQAEDTPANVPETAATMPEGQNEATGAIEPGVGSPPEPGAGIPDASQPDVLPNPDGTNPVPPQPRDPVETPAT</sequence>
<dbReference type="PROSITE" id="PS51257">
    <property type="entry name" value="PROKAR_LIPOPROTEIN"/>
    <property type="match status" value="1"/>
</dbReference>
<dbReference type="KEGG" id="bsb:Bresu_1733"/>
<feature type="region of interest" description="Disordered" evidence="1">
    <location>
        <begin position="22"/>
        <end position="93"/>
    </location>
</feature>
<feature type="signal peptide" evidence="2">
    <location>
        <begin position="1"/>
        <end position="23"/>
    </location>
</feature>
<dbReference type="AlphaFoldDB" id="D9QH78"/>
<dbReference type="EMBL" id="CP002102">
    <property type="protein sequence ID" value="ADL01044.1"/>
    <property type="molecule type" value="Genomic_DNA"/>
</dbReference>
<evidence type="ECO:0000313" key="4">
    <source>
        <dbReference type="Proteomes" id="UP000002696"/>
    </source>
</evidence>
<protein>
    <recommendedName>
        <fullName evidence="5">Lipoprotein</fullName>
    </recommendedName>
</protein>
<name>D9QH78_BRESC</name>
<dbReference type="BioCyc" id="BSUB633149:G1GM8-1725-MONOMER"/>